<protein>
    <submittedName>
        <fullName evidence="2">Uncharacterized protein</fullName>
    </submittedName>
</protein>
<name>A0A4R7FMK6_9MICO</name>
<keyword evidence="1" id="KW-0812">Transmembrane</keyword>
<gene>
    <name evidence="2" type="ORF">CLV52_2657</name>
</gene>
<keyword evidence="1" id="KW-1133">Transmembrane helix</keyword>
<feature type="transmembrane region" description="Helical" evidence="1">
    <location>
        <begin position="30"/>
        <end position="48"/>
    </location>
</feature>
<keyword evidence="1" id="KW-0472">Membrane</keyword>
<evidence type="ECO:0000256" key="1">
    <source>
        <dbReference type="SAM" id="Phobius"/>
    </source>
</evidence>
<accession>A0A4R7FMK6</accession>
<dbReference type="EMBL" id="SOAM01000002">
    <property type="protein sequence ID" value="TDS77697.1"/>
    <property type="molecule type" value="Genomic_DNA"/>
</dbReference>
<organism evidence="2 3">
    <name type="scientific">Amnibacterium kyonggiense</name>
    <dbReference type="NCBI Taxonomy" id="595671"/>
    <lineage>
        <taxon>Bacteria</taxon>
        <taxon>Bacillati</taxon>
        <taxon>Actinomycetota</taxon>
        <taxon>Actinomycetes</taxon>
        <taxon>Micrococcales</taxon>
        <taxon>Microbacteriaceae</taxon>
        <taxon>Amnibacterium</taxon>
    </lineage>
</organism>
<dbReference type="AlphaFoldDB" id="A0A4R7FMK6"/>
<proteinExistence type="predicted"/>
<evidence type="ECO:0000313" key="3">
    <source>
        <dbReference type="Proteomes" id="UP000295344"/>
    </source>
</evidence>
<keyword evidence="3" id="KW-1185">Reference proteome</keyword>
<dbReference type="Proteomes" id="UP000295344">
    <property type="component" value="Unassembled WGS sequence"/>
</dbReference>
<sequence length="54" mass="5869">MDSLLTELEDGVVMPEQVVRRSLASRLSQLATTTVLAAVAILGSILLCELTRKR</sequence>
<comment type="caution">
    <text evidence="2">The sequence shown here is derived from an EMBL/GenBank/DDBJ whole genome shotgun (WGS) entry which is preliminary data.</text>
</comment>
<reference evidence="2 3" key="1">
    <citation type="submission" date="2019-03" db="EMBL/GenBank/DDBJ databases">
        <title>Genomic Encyclopedia of Archaeal and Bacterial Type Strains, Phase II (KMG-II): from individual species to whole genera.</title>
        <authorList>
            <person name="Goeker M."/>
        </authorList>
    </citation>
    <scope>NUCLEOTIDE SEQUENCE [LARGE SCALE GENOMIC DNA]</scope>
    <source>
        <strain evidence="2 3">DSM 24782</strain>
    </source>
</reference>
<evidence type="ECO:0000313" key="2">
    <source>
        <dbReference type="EMBL" id="TDS77697.1"/>
    </source>
</evidence>